<reference evidence="2" key="1">
    <citation type="submission" date="2021-02" db="EMBL/GenBank/DDBJ databases">
        <authorList>
            <person name="Nowell W R."/>
        </authorList>
    </citation>
    <scope>NUCLEOTIDE SEQUENCE</scope>
</reference>
<feature type="compositionally biased region" description="Acidic residues" evidence="1">
    <location>
        <begin position="18"/>
        <end position="33"/>
    </location>
</feature>
<protein>
    <submittedName>
        <fullName evidence="2">Uncharacterized protein</fullName>
    </submittedName>
</protein>
<evidence type="ECO:0000256" key="1">
    <source>
        <dbReference type="SAM" id="MobiDB-lite"/>
    </source>
</evidence>
<feature type="region of interest" description="Disordered" evidence="1">
    <location>
        <begin position="1"/>
        <end position="70"/>
    </location>
</feature>
<evidence type="ECO:0000313" key="3">
    <source>
        <dbReference type="Proteomes" id="UP000663823"/>
    </source>
</evidence>
<name>A0A820LYX2_9BILA</name>
<dbReference type="AlphaFoldDB" id="A0A820LYX2"/>
<dbReference type="Proteomes" id="UP000663823">
    <property type="component" value="Unassembled WGS sequence"/>
</dbReference>
<feature type="compositionally biased region" description="Basic and acidic residues" evidence="1">
    <location>
        <begin position="38"/>
        <end position="53"/>
    </location>
</feature>
<sequence length="70" mass="8017">MRKKRKLINRAEAIKDTTDEETPNVSDADDVSETSDQQNEKKNNDDESGHVEDLYYNPKGGKWTDSDDDN</sequence>
<gene>
    <name evidence="2" type="ORF">OTI717_LOCUS43955</name>
</gene>
<dbReference type="EMBL" id="CAJOAX010068408">
    <property type="protein sequence ID" value="CAF4364756.1"/>
    <property type="molecule type" value="Genomic_DNA"/>
</dbReference>
<accession>A0A820LYX2</accession>
<evidence type="ECO:0000313" key="2">
    <source>
        <dbReference type="EMBL" id="CAF4364756.1"/>
    </source>
</evidence>
<comment type="caution">
    <text evidence="2">The sequence shown here is derived from an EMBL/GenBank/DDBJ whole genome shotgun (WGS) entry which is preliminary data.</text>
</comment>
<proteinExistence type="predicted"/>
<organism evidence="2 3">
    <name type="scientific">Rotaria sordida</name>
    <dbReference type="NCBI Taxonomy" id="392033"/>
    <lineage>
        <taxon>Eukaryota</taxon>
        <taxon>Metazoa</taxon>
        <taxon>Spiralia</taxon>
        <taxon>Gnathifera</taxon>
        <taxon>Rotifera</taxon>
        <taxon>Eurotatoria</taxon>
        <taxon>Bdelloidea</taxon>
        <taxon>Philodinida</taxon>
        <taxon>Philodinidae</taxon>
        <taxon>Rotaria</taxon>
    </lineage>
</organism>